<name>A0ABD3AQ50_9GENT</name>
<dbReference type="Gene3D" id="4.10.60.10">
    <property type="entry name" value="Zinc finger, CCHC-type"/>
    <property type="match status" value="1"/>
</dbReference>
<reference evidence="1 2" key="1">
    <citation type="submission" date="2024-11" db="EMBL/GenBank/DDBJ databases">
        <title>A near-complete genome assembly of Cinchona calisaya.</title>
        <authorList>
            <person name="Lian D.C."/>
            <person name="Zhao X.W."/>
            <person name="Wei L."/>
        </authorList>
    </citation>
    <scope>NUCLEOTIDE SEQUENCE [LARGE SCALE GENOMIC DNA]</scope>
    <source>
        <tissue evidence="1">Nenye</tissue>
    </source>
</reference>
<dbReference type="AlphaFoldDB" id="A0ABD3AQ50"/>
<comment type="caution">
    <text evidence="1">The sequence shown here is derived from an EMBL/GenBank/DDBJ whole genome shotgun (WGS) entry which is preliminary data.</text>
</comment>
<evidence type="ECO:0000313" key="2">
    <source>
        <dbReference type="Proteomes" id="UP001630127"/>
    </source>
</evidence>
<dbReference type="InterPro" id="IPR036875">
    <property type="entry name" value="Znf_CCHC_sf"/>
</dbReference>
<dbReference type="Proteomes" id="UP001630127">
    <property type="component" value="Unassembled WGS sequence"/>
</dbReference>
<sequence>MRKGGAINHNNFKGKTKLEIKKQNEKCFDYGQLGHFPNECPSKKKKEGKKPCFNNLQIAWDDCNSEGEVENEVEIAQMAFIAFVDEGVCLKNTTKDESGSLIVDAQGT</sequence>
<proteinExistence type="predicted"/>
<dbReference type="EMBL" id="JBJUIK010000003">
    <property type="protein sequence ID" value="KAL3533208.1"/>
    <property type="molecule type" value="Genomic_DNA"/>
</dbReference>
<keyword evidence="2" id="KW-1185">Reference proteome</keyword>
<evidence type="ECO:0008006" key="3">
    <source>
        <dbReference type="Google" id="ProtNLM"/>
    </source>
</evidence>
<accession>A0ABD3AQ50</accession>
<dbReference type="SUPFAM" id="SSF57756">
    <property type="entry name" value="Retrovirus zinc finger-like domains"/>
    <property type="match status" value="1"/>
</dbReference>
<organism evidence="1 2">
    <name type="scientific">Cinchona calisaya</name>
    <dbReference type="NCBI Taxonomy" id="153742"/>
    <lineage>
        <taxon>Eukaryota</taxon>
        <taxon>Viridiplantae</taxon>
        <taxon>Streptophyta</taxon>
        <taxon>Embryophyta</taxon>
        <taxon>Tracheophyta</taxon>
        <taxon>Spermatophyta</taxon>
        <taxon>Magnoliopsida</taxon>
        <taxon>eudicotyledons</taxon>
        <taxon>Gunneridae</taxon>
        <taxon>Pentapetalae</taxon>
        <taxon>asterids</taxon>
        <taxon>lamiids</taxon>
        <taxon>Gentianales</taxon>
        <taxon>Rubiaceae</taxon>
        <taxon>Cinchonoideae</taxon>
        <taxon>Cinchoneae</taxon>
        <taxon>Cinchona</taxon>
    </lineage>
</organism>
<protein>
    <recommendedName>
        <fullName evidence="3">CCHC-type domain-containing protein</fullName>
    </recommendedName>
</protein>
<gene>
    <name evidence="1" type="ORF">ACH5RR_006729</name>
</gene>
<evidence type="ECO:0000313" key="1">
    <source>
        <dbReference type="EMBL" id="KAL3533208.1"/>
    </source>
</evidence>